<proteinExistence type="inferred from homology"/>
<gene>
    <name evidence="5" type="ORF">F8O04_12740</name>
</gene>
<feature type="domain" description="Carboxylesterase type B" evidence="4">
    <location>
        <begin position="4"/>
        <end position="416"/>
    </location>
</feature>
<dbReference type="SUPFAM" id="SSF53474">
    <property type="entry name" value="alpha/beta-Hydrolases"/>
    <property type="match status" value="1"/>
</dbReference>
<evidence type="ECO:0000313" key="5">
    <source>
        <dbReference type="EMBL" id="KAB1647878.1"/>
    </source>
</evidence>
<protein>
    <recommendedName>
        <fullName evidence="3">Carboxylic ester hydrolase</fullName>
        <ecNumber evidence="3">3.1.1.-</ecNumber>
    </recommendedName>
</protein>
<organism evidence="5 6">
    <name type="scientific">Pseudoclavibacter endophyticus</name>
    <dbReference type="NCBI Taxonomy" id="1778590"/>
    <lineage>
        <taxon>Bacteria</taxon>
        <taxon>Bacillati</taxon>
        <taxon>Actinomycetota</taxon>
        <taxon>Actinomycetes</taxon>
        <taxon>Micrococcales</taxon>
        <taxon>Microbacteriaceae</taxon>
        <taxon>Pseudoclavibacter</taxon>
    </lineage>
</organism>
<evidence type="ECO:0000313" key="6">
    <source>
        <dbReference type="Proteomes" id="UP000431744"/>
    </source>
</evidence>
<sequence length="487" mass="51035">MQHPPVVHTDAGRVRGRWSDGCAVFLGTPYAQPPVGDLRFAAPVAREPWDGVRDATAPGATSQSGATGVTLIPEPSVEGDDVLNVNVFTPEPGPGAALPVLVYLHGGGYVSGSIASPWYRGESFARDGVVTVTVAYRVGFDGFGWVDGGASNRGVRDWLLALEWVQRNIAAFGGDANRVTLAGQSAGGGGVLTLLAMPRAQGLFRHAWCMSPTAVTVGADEARMLATAVARAAGLDSSSTHAFGTVPRARLTELIPDPLRGGLRALRAGLDGGIPNIGPTIDGELIERSTLDALAAGIGGDTPLVVGGLDDEFTMIADDLPAVIGSAPRPLLFEALGLSGARRRGYLAANDALAREGTRRLVGRFISDTTMRRDVVRAARARNAASAATWVYAFSWRSPTMHWALHCLDVPFFFDVLDAEGVSRIAGARPPGELASAYHGAAVAYVRTGAAEWTPWSWDSPARIFTDPAPSPDEESGAPYAGLLPLL</sequence>
<evidence type="ECO:0000256" key="3">
    <source>
        <dbReference type="RuleBase" id="RU361235"/>
    </source>
</evidence>
<dbReference type="OrthoDB" id="3199405at2"/>
<dbReference type="EMBL" id="WBJY01000003">
    <property type="protein sequence ID" value="KAB1647878.1"/>
    <property type="molecule type" value="Genomic_DNA"/>
</dbReference>
<dbReference type="EC" id="3.1.1.-" evidence="3"/>
<dbReference type="GO" id="GO:0016787">
    <property type="term" value="F:hydrolase activity"/>
    <property type="evidence" value="ECO:0007669"/>
    <property type="project" value="UniProtKB-KW"/>
</dbReference>
<comment type="caution">
    <text evidence="5">The sequence shown here is derived from an EMBL/GenBank/DDBJ whole genome shotgun (WGS) entry which is preliminary data.</text>
</comment>
<dbReference type="InterPro" id="IPR019826">
    <property type="entry name" value="Carboxylesterase_B_AS"/>
</dbReference>
<dbReference type="PROSITE" id="PS00122">
    <property type="entry name" value="CARBOXYLESTERASE_B_1"/>
    <property type="match status" value="1"/>
</dbReference>
<dbReference type="PANTHER" id="PTHR11559">
    <property type="entry name" value="CARBOXYLESTERASE"/>
    <property type="match status" value="1"/>
</dbReference>
<accession>A0A6H9WMI2</accession>
<dbReference type="InterPro" id="IPR050309">
    <property type="entry name" value="Type-B_Carboxylest/Lipase"/>
</dbReference>
<dbReference type="RefSeq" id="WP_158029771.1">
    <property type="nucleotide sequence ID" value="NZ_BMHG01000001.1"/>
</dbReference>
<keyword evidence="2 3" id="KW-0378">Hydrolase</keyword>
<reference evidence="5 6" key="1">
    <citation type="submission" date="2019-09" db="EMBL/GenBank/DDBJ databases">
        <title>Phylogeny of genus Pseudoclavibacter and closely related genus.</title>
        <authorList>
            <person name="Li Y."/>
        </authorList>
    </citation>
    <scope>NUCLEOTIDE SEQUENCE [LARGE SCALE GENOMIC DNA]</scope>
    <source>
        <strain evidence="5 6">EGI 60007</strain>
    </source>
</reference>
<dbReference type="InterPro" id="IPR029058">
    <property type="entry name" value="AB_hydrolase_fold"/>
</dbReference>
<dbReference type="Pfam" id="PF00135">
    <property type="entry name" value="COesterase"/>
    <property type="match status" value="1"/>
</dbReference>
<dbReference type="AlphaFoldDB" id="A0A6H9WMI2"/>
<evidence type="ECO:0000256" key="1">
    <source>
        <dbReference type="ARBA" id="ARBA00005964"/>
    </source>
</evidence>
<name>A0A6H9WMI2_9MICO</name>
<keyword evidence="6" id="KW-1185">Reference proteome</keyword>
<dbReference type="Proteomes" id="UP000431744">
    <property type="component" value="Unassembled WGS sequence"/>
</dbReference>
<evidence type="ECO:0000256" key="2">
    <source>
        <dbReference type="ARBA" id="ARBA00022801"/>
    </source>
</evidence>
<dbReference type="InterPro" id="IPR002018">
    <property type="entry name" value="CarbesteraseB"/>
</dbReference>
<comment type="similarity">
    <text evidence="1 3">Belongs to the type-B carboxylesterase/lipase family.</text>
</comment>
<evidence type="ECO:0000259" key="4">
    <source>
        <dbReference type="Pfam" id="PF00135"/>
    </source>
</evidence>
<dbReference type="Gene3D" id="3.40.50.1820">
    <property type="entry name" value="alpha/beta hydrolase"/>
    <property type="match status" value="1"/>
</dbReference>